<dbReference type="SUPFAM" id="SSF52096">
    <property type="entry name" value="ClpP/crotonase"/>
    <property type="match status" value="1"/>
</dbReference>
<evidence type="ECO:0000313" key="1">
    <source>
        <dbReference type="EMBL" id="MFD0891772.1"/>
    </source>
</evidence>
<name>A0ABW3E9H0_9ACTN</name>
<dbReference type="PANTHER" id="PTHR11941:SF54">
    <property type="entry name" value="ENOYL-COA HYDRATASE, MITOCHONDRIAL"/>
    <property type="match status" value="1"/>
</dbReference>
<evidence type="ECO:0000313" key="2">
    <source>
        <dbReference type="Proteomes" id="UP001597024"/>
    </source>
</evidence>
<dbReference type="PANTHER" id="PTHR11941">
    <property type="entry name" value="ENOYL-COA HYDRATASE-RELATED"/>
    <property type="match status" value="1"/>
</dbReference>
<feature type="non-terminal residue" evidence="1">
    <location>
        <position position="1"/>
    </location>
</feature>
<protein>
    <submittedName>
        <fullName evidence="1">Enoyl-CoA hydratase/isomerase family protein</fullName>
    </submittedName>
</protein>
<dbReference type="Proteomes" id="UP001597024">
    <property type="component" value="Unassembled WGS sequence"/>
</dbReference>
<dbReference type="InterPro" id="IPR029045">
    <property type="entry name" value="ClpP/crotonase-like_dom_sf"/>
</dbReference>
<keyword evidence="2" id="KW-1185">Reference proteome</keyword>
<dbReference type="CDD" id="cd06558">
    <property type="entry name" value="crotonase-like"/>
    <property type="match status" value="1"/>
</dbReference>
<accession>A0ABW3E9H0</accession>
<feature type="non-terminal residue" evidence="1">
    <location>
        <position position="183"/>
    </location>
</feature>
<proteinExistence type="predicted"/>
<sequence length="183" mass="19536">LLDGFRATGLAELGTVRVARRDGVTHLTVHNEHCLNAEDEALADDMETAVDLALLDEGTGVGVLRGGVMSHPRYRGRRVFSAGLNLRDLRDGRISLVGFLLRRELTYICKILHGALTGPSATAEKPWVAAVDAFAIGGGLQLLLVFDRVVAADDAFFSLPAAQEGIVPGVANLRLTRLVGGRL</sequence>
<reference evidence="2" key="1">
    <citation type="journal article" date="2019" name="Int. J. Syst. Evol. Microbiol.">
        <title>The Global Catalogue of Microorganisms (GCM) 10K type strain sequencing project: providing services to taxonomists for standard genome sequencing and annotation.</title>
        <authorList>
            <consortium name="The Broad Institute Genomics Platform"/>
            <consortium name="The Broad Institute Genome Sequencing Center for Infectious Disease"/>
            <person name="Wu L."/>
            <person name="Ma J."/>
        </authorList>
    </citation>
    <scope>NUCLEOTIDE SEQUENCE [LARGE SCALE GENOMIC DNA]</scope>
    <source>
        <strain evidence="2">CCUG 62974</strain>
    </source>
</reference>
<dbReference type="EMBL" id="JBHTHX010003467">
    <property type="protein sequence ID" value="MFD0891772.1"/>
    <property type="molecule type" value="Genomic_DNA"/>
</dbReference>
<gene>
    <name evidence="1" type="ORF">ACFQ08_45085</name>
</gene>
<dbReference type="Gene3D" id="3.90.226.10">
    <property type="entry name" value="2-enoyl-CoA Hydratase, Chain A, domain 1"/>
    <property type="match status" value="1"/>
</dbReference>
<dbReference type="Pfam" id="PF00378">
    <property type="entry name" value="ECH_1"/>
    <property type="match status" value="1"/>
</dbReference>
<organism evidence="1 2">
    <name type="scientific">Streptosporangium algeriense</name>
    <dbReference type="NCBI Taxonomy" id="1682748"/>
    <lineage>
        <taxon>Bacteria</taxon>
        <taxon>Bacillati</taxon>
        <taxon>Actinomycetota</taxon>
        <taxon>Actinomycetes</taxon>
        <taxon>Streptosporangiales</taxon>
        <taxon>Streptosporangiaceae</taxon>
        <taxon>Streptosporangium</taxon>
    </lineage>
</organism>
<comment type="caution">
    <text evidence="1">The sequence shown here is derived from an EMBL/GenBank/DDBJ whole genome shotgun (WGS) entry which is preliminary data.</text>
</comment>
<dbReference type="InterPro" id="IPR001753">
    <property type="entry name" value="Enoyl-CoA_hydra/iso"/>
</dbReference>